<dbReference type="SUPFAM" id="SSF46955">
    <property type="entry name" value="Putative DNA-binding domain"/>
    <property type="match status" value="1"/>
</dbReference>
<name>A0ABP1QAL2_9HEXA</name>
<dbReference type="PANTHER" id="PTHR10005:SF25">
    <property type="entry name" value="SNO ONCOGENE, ISOFORM B"/>
    <property type="match status" value="1"/>
</dbReference>
<dbReference type="SMART" id="SM01046">
    <property type="entry name" value="c-SKI_SMAD_bind"/>
    <property type="match status" value="1"/>
</dbReference>
<dbReference type="CDD" id="cd21079">
    <property type="entry name" value="DHD_Ski_Sno"/>
    <property type="match status" value="1"/>
</dbReference>
<gene>
    <name evidence="4" type="ORF">ODALV1_LOCUS8574</name>
</gene>
<dbReference type="SUPFAM" id="SSF63763">
    <property type="entry name" value="SAND domain-like"/>
    <property type="match status" value="1"/>
</dbReference>
<protein>
    <recommendedName>
        <fullName evidence="3">c-SKI SMAD4-binding domain-containing protein</fullName>
    </recommendedName>
</protein>
<dbReference type="Pfam" id="PF02437">
    <property type="entry name" value="Ski_Sno_DHD"/>
    <property type="match status" value="1"/>
</dbReference>
<proteinExistence type="inferred from homology"/>
<feature type="region of interest" description="Disordered" evidence="2">
    <location>
        <begin position="299"/>
        <end position="343"/>
    </location>
</feature>
<feature type="region of interest" description="Disordered" evidence="2">
    <location>
        <begin position="192"/>
        <end position="221"/>
    </location>
</feature>
<keyword evidence="5" id="KW-1185">Reference proteome</keyword>
<feature type="domain" description="c-SKI SMAD4-binding" evidence="3">
    <location>
        <begin position="463"/>
        <end position="555"/>
    </location>
</feature>
<reference evidence="4 5" key="1">
    <citation type="submission" date="2024-08" db="EMBL/GenBank/DDBJ databases">
        <authorList>
            <person name="Cucini C."/>
            <person name="Frati F."/>
        </authorList>
    </citation>
    <scope>NUCLEOTIDE SEQUENCE [LARGE SCALE GENOMIC DNA]</scope>
</reference>
<dbReference type="Proteomes" id="UP001642540">
    <property type="component" value="Unassembled WGS sequence"/>
</dbReference>
<evidence type="ECO:0000313" key="4">
    <source>
        <dbReference type="EMBL" id="CAL8093717.1"/>
    </source>
</evidence>
<dbReference type="Pfam" id="PF08782">
    <property type="entry name" value="c-SKI_SMAD_bind"/>
    <property type="match status" value="1"/>
</dbReference>
<feature type="compositionally biased region" description="Low complexity" evidence="2">
    <location>
        <begin position="56"/>
        <end position="71"/>
    </location>
</feature>
<sequence length="711" mass="78193">MKIPPSTLSSSNHTTLEVSMMEGKPSPHLKKVLKSYQLTAANTLSGPNSVLSRFDNSSSNNTSSSAPSSNSAVDIISNSLAASHGSLIGGPPHYGLKIEKCVKALSSGEFHNNHHLNHGPLKLCTVLKSRMENGAGVGQSGVGNGESQDRDRDKSHIRIGMNVAEVEIKKEPEDVKSQDDEDGELIETVQAKMATTNGRSSSSTASYSSSSDSESSRSPVNAIASSPVATINVTAMSNLSSSSSATGNYPTRKDRLREHTPEEMMAATALAFAKELPPEGLHVTREVIQVGPLSASSPIGLKGSHSLHRSSSVSSSDMPTSPHTIPVSGLYQPQPPPILSTPDRSRTEKLETLLEGEYISCFVVGGEKRLCFPQILTSVLRPFTLHQINQVCDELQIFCSRCSSDQLEVLKVTGVIPMNAHSCGLITKTDAERLVNSLLHRNPPKSLVGSLTGRGKDGRMANCFRIYHECFGKCRGIMMPHLYDKPDALCIECVECHGLFSPTRFVAHSHRRQENRTCHWGFDSANWRHYLLVSRDQDEPERWEKALGDFKRKFEHKRKEAVDTGEKDSEDHVVIKKIRYNCPSPMTSPISTASMFESLSCLPTKKRLPFIQYSDNDQTTITGFEMDSVRKMVLARMGPDGGAENVIRLLDKMAHRISALEQICKTQEKTIRNITETKSGAELQAKVNTMEAELHSLKKQLLRRHGQREEI</sequence>
<feature type="region of interest" description="Disordered" evidence="2">
    <location>
        <begin position="52"/>
        <end position="71"/>
    </location>
</feature>
<evidence type="ECO:0000256" key="1">
    <source>
        <dbReference type="ARBA" id="ARBA00009513"/>
    </source>
</evidence>
<dbReference type="InterPro" id="IPR009061">
    <property type="entry name" value="DNA-bd_dom_put_sf"/>
</dbReference>
<dbReference type="InterPro" id="IPR037000">
    <property type="entry name" value="Ski_DNA-bd_sf"/>
</dbReference>
<accession>A0ABP1QAL2</accession>
<dbReference type="InterPro" id="IPR003380">
    <property type="entry name" value="SKI/SNO/DAC"/>
</dbReference>
<dbReference type="InterPro" id="IPR010919">
    <property type="entry name" value="SAND-like_dom_sf"/>
</dbReference>
<organism evidence="4 5">
    <name type="scientific">Orchesella dallaii</name>
    <dbReference type="NCBI Taxonomy" id="48710"/>
    <lineage>
        <taxon>Eukaryota</taxon>
        <taxon>Metazoa</taxon>
        <taxon>Ecdysozoa</taxon>
        <taxon>Arthropoda</taxon>
        <taxon>Hexapoda</taxon>
        <taxon>Collembola</taxon>
        <taxon>Entomobryomorpha</taxon>
        <taxon>Entomobryoidea</taxon>
        <taxon>Orchesellidae</taxon>
        <taxon>Orchesellinae</taxon>
        <taxon>Orchesella</taxon>
    </lineage>
</organism>
<comment type="similarity">
    <text evidence="1">Belongs to the SKI family.</text>
</comment>
<evidence type="ECO:0000256" key="2">
    <source>
        <dbReference type="SAM" id="MobiDB-lite"/>
    </source>
</evidence>
<dbReference type="InterPro" id="IPR023216">
    <property type="entry name" value="Tscrpt_reg_SKI_SnoN"/>
</dbReference>
<dbReference type="PANTHER" id="PTHR10005">
    <property type="entry name" value="SKI ONCOGENE-RELATED"/>
    <property type="match status" value="1"/>
</dbReference>
<dbReference type="Gene3D" id="3.10.260.20">
    <property type="entry name" value="Ski"/>
    <property type="match status" value="1"/>
</dbReference>
<dbReference type="EMBL" id="CAXLJM020000026">
    <property type="protein sequence ID" value="CAL8093717.1"/>
    <property type="molecule type" value="Genomic_DNA"/>
</dbReference>
<comment type="caution">
    <text evidence="4">The sequence shown here is derived from an EMBL/GenBank/DDBJ whole genome shotgun (WGS) entry which is preliminary data.</text>
</comment>
<dbReference type="InterPro" id="IPR014890">
    <property type="entry name" value="c-SKI_SMAD4-bd_dom"/>
</dbReference>
<feature type="region of interest" description="Disordered" evidence="2">
    <location>
        <begin position="135"/>
        <end position="158"/>
    </location>
</feature>
<feature type="compositionally biased region" description="Basic and acidic residues" evidence="2">
    <location>
        <begin position="147"/>
        <end position="156"/>
    </location>
</feature>
<evidence type="ECO:0000313" key="5">
    <source>
        <dbReference type="Proteomes" id="UP001642540"/>
    </source>
</evidence>
<dbReference type="Gene3D" id="3.10.390.10">
    <property type="entry name" value="SAND domain-like"/>
    <property type="match status" value="1"/>
</dbReference>
<feature type="compositionally biased region" description="Gly residues" evidence="2">
    <location>
        <begin position="135"/>
        <end position="144"/>
    </location>
</feature>
<feature type="compositionally biased region" description="Low complexity" evidence="2">
    <location>
        <begin position="200"/>
        <end position="218"/>
    </location>
</feature>
<evidence type="ECO:0000259" key="3">
    <source>
        <dbReference type="SMART" id="SM01046"/>
    </source>
</evidence>